<dbReference type="EMBL" id="JEMU01000007">
    <property type="protein sequence ID" value="KAJ03292.1"/>
    <property type="molecule type" value="Genomic_DNA"/>
</dbReference>
<comment type="caution">
    <text evidence="1">The sequence shown here is derived from an EMBL/GenBank/DDBJ whole genome shotgun (WGS) entry which is preliminary data.</text>
</comment>
<name>A0A061SQZ8_9RHOB</name>
<dbReference type="STRING" id="83219.PM02_10435"/>
<sequence>MTQAIDVIFCDDIRNEDNGKQIAIGVYGNDIILNNPSNQIALVLWIRFLGFETGKHKNTIEIYLGNDLLLAADGEIEAEEGMFSQVQLPGFVLKVDREDTLRVVVTLADGVKLNAPSTNVKFGELAGGAAPT</sequence>
<dbReference type="AlphaFoldDB" id="A0A061SQZ8"/>
<dbReference type="eggNOG" id="ENOG502ZPTQ">
    <property type="taxonomic scope" value="Bacteria"/>
</dbReference>
<evidence type="ECO:0000313" key="2">
    <source>
        <dbReference type="Proteomes" id="UP000027337"/>
    </source>
</evidence>
<protein>
    <submittedName>
        <fullName evidence="1">Uncharacterized protein</fullName>
    </submittedName>
</protein>
<keyword evidence="2" id="KW-1185">Reference proteome</keyword>
<organism evidence="1 2">
    <name type="scientific">Sulfitobacter mediterraneus</name>
    <dbReference type="NCBI Taxonomy" id="83219"/>
    <lineage>
        <taxon>Bacteria</taxon>
        <taxon>Pseudomonadati</taxon>
        <taxon>Pseudomonadota</taxon>
        <taxon>Alphaproteobacteria</taxon>
        <taxon>Rhodobacterales</taxon>
        <taxon>Roseobacteraceae</taxon>
        <taxon>Sulfitobacter</taxon>
    </lineage>
</organism>
<dbReference type="RefSeq" id="WP_051584122.1">
    <property type="nucleotide sequence ID" value="NZ_JEMU01000007.1"/>
</dbReference>
<accession>A0A061SQZ8</accession>
<evidence type="ECO:0000313" key="1">
    <source>
        <dbReference type="EMBL" id="KAJ03292.1"/>
    </source>
</evidence>
<proteinExistence type="predicted"/>
<dbReference type="Proteomes" id="UP000027337">
    <property type="component" value="Unassembled WGS sequence"/>
</dbReference>
<reference evidence="1 2" key="1">
    <citation type="journal article" date="2014" name="Genome Announc.">
        <title>Draft Genome Sequences of Two Isolates of the Roseobacter Group, Sulfitobacter sp. Strains 3SOLIMAR09 and 1FIGIMAR09, from Harbors of Mallorca Island (Mediterranean Sea).</title>
        <authorList>
            <person name="Mas-Llado M."/>
            <person name="Pina-Villalonga J.M."/>
            <person name="Brunet-Galmes I."/>
            <person name="Nogales B."/>
            <person name="Bosch R."/>
        </authorList>
    </citation>
    <scope>NUCLEOTIDE SEQUENCE [LARGE SCALE GENOMIC DNA]</scope>
    <source>
        <strain evidence="1 2">1FIGIMAR09</strain>
    </source>
</reference>
<gene>
    <name evidence="1" type="ORF">PM02_10435</name>
</gene>